<dbReference type="RefSeq" id="WP_151545889.1">
    <property type="nucleotide sequence ID" value="NZ_WBMR01000229.1"/>
</dbReference>
<dbReference type="EMBL" id="WBMR01000229">
    <property type="protein sequence ID" value="KAB2364022.1"/>
    <property type="molecule type" value="Genomic_DNA"/>
</dbReference>
<dbReference type="AlphaFoldDB" id="A0A6L3VH74"/>
<dbReference type="Gene3D" id="1.10.260.40">
    <property type="entry name" value="lambda repressor-like DNA-binding domains"/>
    <property type="match status" value="1"/>
</dbReference>
<feature type="domain" description="HTH cro/C1-type" evidence="1">
    <location>
        <begin position="12"/>
        <end position="67"/>
    </location>
</feature>
<dbReference type="InterPro" id="IPR010982">
    <property type="entry name" value="Lambda_DNA-bd_dom_sf"/>
</dbReference>
<dbReference type="Pfam" id="PF13560">
    <property type="entry name" value="HTH_31"/>
    <property type="match status" value="1"/>
</dbReference>
<dbReference type="GO" id="GO:0003677">
    <property type="term" value="F:DNA binding"/>
    <property type="evidence" value="ECO:0007669"/>
    <property type="project" value="InterPro"/>
</dbReference>
<reference evidence="2 3" key="1">
    <citation type="submission" date="2019-09" db="EMBL/GenBank/DDBJ databases">
        <title>Actinomadura physcomitrii sp. nov., a novel actinomycete isolated from moss [Physcomitrium sphaericum (Ludw) Fuernr].</title>
        <authorList>
            <person name="Liu C."/>
            <person name="Zhuang X."/>
        </authorList>
    </citation>
    <scope>NUCLEOTIDE SEQUENCE [LARGE SCALE GENOMIC DNA]</scope>
    <source>
        <strain evidence="2 3">CYP1-1B</strain>
    </source>
</reference>
<evidence type="ECO:0000313" key="3">
    <source>
        <dbReference type="Proteomes" id="UP000483004"/>
    </source>
</evidence>
<dbReference type="CDD" id="cd00093">
    <property type="entry name" value="HTH_XRE"/>
    <property type="match status" value="1"/>
</dbReference>
<dbReference type="SUPFAM" id="SSF47413">
    <property type="entry name" value="lambda repressor-like DNA-binding domains"/>
    <property type="match status" value="1"/>
</dbReference>
<accession>A0A6L3VH74</accession>
<proteinExistence type="predicted"/>
<keyword evidence="3" id="KW-1185">Reference proteome</keyword>
<dbReference type="SMART" id="SM00530">
    <property type="entry name" value="HTH_XRE"/>
    <property type="match status" value="1"/>
</dbReference>
<dbReference type="InterPro" id="IPR001387">
    <property type="entry name" value="Cro/C1-type_HTH"/>
</dbReference>
<name>A0A6L3VH74_9ACTN</name>
<organism evidence="2 3">
    <name type="scientific">Actinomadura montaniterrae</name>
    <dbReference type="NCBI Taxonomy" id="1803903"/>
    <lineage>
        <taxon>Bacteria</taxon>
        <taxon>Bacillati</taxon>
        <taxon>Actinomycetota</taxon>
        <taxon>Actinomycetes</taxon>
        <taxon>Streptosporangiales</taxon>
        <taxon>Thermomonosporaceae</taxon>
        <taxon>Actinomadura</taxon>
    </lineage>
</organism>
<dbReference type="PROSITE" id="PS50943">
    <property type="entry name" value="HTH_CROC1"/>
    <property type="match status" value="1"/>
</dbReference>
<evidence type="ECO:0000259" key="1">
    <source>
        <dbReference type="PROSITE" id="PS50943"/>
    </source>
</evidence>
<comment type="caution">
    <text evidence="2">The sequence shown here is derived from an EMBL/GenBank/DDBJ whole genome shotgun (WGS) entry which is preliminary data.</text>
</comment>
<dbReference type="OrthoDB" id="4522476at2"/>
<dbReference type="Proteomes" id="UP000483004">
    <property type="component" value="Unassembled WGS sequence"/>
</dbReference>
<sequence>MTDDVRRIGDNVRAARRARGMSLEVAAGLCGRTKGWLSRVENGRLRLERRSDIAALAQALEVSADALLGMPAPEIRPDRREFSLVPMQNVLLDAALDDPPDVAARPVAFLRSELERVDQALMKADYATVVRLLPDVIGELCVHAATGAEPDRAGALKLLIRACGSDGTCTLRHLGETNLAWISGERAREAAELLGDPVWTGAAAFGRAHARSSANRPRALMTSARAADTVEPHVGDDRFSREVYGMLRLSSALACQVVNDHDGARQHAAEAARIAEPLGDAPDAWELFGPANVGVWRTSLAVEAEEPGEALTHADAVEPRALASHNRRAALRIERARAHAMLGHNAEAVRELRHAERLSPQQVHNHPLIRDLIADLLTRAPGRDLRGLAWRMNLA</sequence>
<protein>
    <submittedName>
        <fullName evidence="2">Helix-turn-helix transcriptional regulator</fullName>
    </submittedName>
</protein>
<gene>
    <name evidence="2" type="ORF">F9B16_42235</name>
</gene>
<evidence type="ECO:0000313" key="2">
    <source>
        <dbReference type="EMBL" id="KAB2364022.1"/>
    </source>
</evidence>